<dbReference type="GO" id="GO:0031505">
    <property type="term" value="P:fungal-type cell wall organization"/>
    <property type="evidence" value="ECO:0007669"/>
    <property type="project" value="TreeGrafter"/>
</dbReference>
<dbReference type="GO" id="GO:0008061">
    <property type="term" value="F:chitin binding"/>
    <property type="evidence" value="ECO:0007669"/>
    <property type="project" value="InterPro"/>
</dbReference>
<evidence type="ECO:0000256" key="4">
    <source>
        <dbReference type="ARBA" id="ARBA00038074"/>
    </source>
</evidence>
<dbReference type="InterPro" id="IPR050546">
    <property type="entry name" value="Glycosyl_Hydrlase_16"/>
</dbReference>
<dbReference type="GO" id="GO:0004553">
    <property type="term" value="F:hydrolase activity, hydrolyzing O-glycosyl compounds"/>
    <property type="evidence" value="ECO:0007669"/>
    <property type="project" value="InterPro"/>
</dbReference>
<organism evidence="9 10">
    <name type="scientific">Drechslerella dactyloides</name>
    <name type="common">Nematode-trapping fungus</name>
    <name type="synonym">Arthrobotrys dactyloides</name>
    <dbReference type="NCBI Taxonomy" id="74499"/>
    <lineage>
        <taxon>Eukaryota</taxon>
        <taxon>Fungi</taxon>
        <taxon>Dikarya</taxon>
        <taxon>Ascomycota</taxon>
        <taxon>Pezizomycotina</taxon>
        <taxon>Orbiliomycetes</taxon>
        <taxon>Orbiliales</taxon>
        <taxon>Orbiliaceae</taxon>
        <taxon>Drechslerella</taxon>
    </lineage>
</organism>
<reference evidence="9" key="1">
    <citation type="submission" date="2023-01" db="EMBL/GenBank/DDBJ databases">
        <title>The chitinases involved in constricting ring structure development in the nematode-trapping fungus Drechslerella dactyloides.</title>
        <authorList>
            <person name="Wang R."/>
            <person name="Zhang L."/>
            <person name="Tang P."/>
            <person name="Li S."/>
            <person name="Liang L."/>
        </authorList>
    </citation>
    <scope>NUCLEOTIDE SEQUENCE</scope>
    <source>
        <strain evidence="9">YMF1.00031</strain>
    </source>
</reference>
<keyword evidence="3" id="KW-0326">Glycosidase</keyword>
<dbReference type="PANTHER" id="PTHR10963">
    <property type="entry name" value="GLYCOSYL HYDROLASE-RELATED"/>
    <property type="match status" value="1"/>
</dbReference>
<keyword evidence="10" id="KW-1185">Reference proteome</keyword>
<proteinExistence type="inferred from homology"/>
<evidence type="ECO:0000256" key="2">
    <source>
        <dbReference type="ARBA" id="ARBA00022801"/>
    </source>
</evidence>
<feature type="compositionally biased region" description="Low complexity" evidence="6">
    <location>
        <begin position="353"/>
        <end position="362"/>
    </location>
</feature>
<comment type="function">
    <text evidence="5">Dual chitinase/transglycosylase that plays a role in cell wall architecture. Chitinase and transglycosylase activities are coupled. Required for the polysaccharide cross-linking at the septa and the cell wall. More specifically, transfers chitin to 1,6-beta-glucan in the cell wall.</text>
</comment>
<evidence type="ECO:0000256" key="6">
    <source>
        <dbReference type="SAM" id="MobiDB-lite"/>
    </source>
</evidence>
<feature type="domain" description="GH16" evidence="8">
    <location>
        <begin position="81"/>
        <end position="279"/>
    </location>
</feature>
<dbReference type="GO" id="GO:0005975">
    <property type="term" value="P:carbohydrate metabolic process"/>
    <property type="evidence" value="ECO:0007669"/>
    <property type="project" value="InterPro"/>
</dbReference>
<dbReference type="SUPFAM" id="SSF49899">
    <property type="entry name" value="Concanavalin A-like lectins/glucanases"/>
    <property type="match status" value="1"/>
</dbReference>
<dbReference type="AlphaFoldDB" id="A0AAD6NM92"/>
<dbReference type="InterPro" id="IPR000757">
    <property type="entry name" value="Beta-glucanase-like"/>
</dbReference>
<dbReference type="PROSITE" id="PS51762">
    <property type="entry name" value="GH16_2"/>
    <property type="match status" value="1"/>
</dbReference>
<name>A0AAD6NM92_DREDA</name>
<feature type="compositionally biased region" description="Polar residues" evidence="6">
    <location>
        <begin position="426"/>
        <end position="447"/>
    </location>
</feature>
<evidence type="ECO:0000259" key="8">
    <source>
        <dbReference type="PROSITE" id="PS51762"/>
    </source>
</evidence>
<dbReference type="Proteomes" id="UP001221413">
    <property type="component" value="Unassembled WGS sequence"/>
</dbReference>
<feature type="signal peptide" evidence="7">
    <location>
        <begin position="1"/>
        <end position="19"/>
    </location>
</feature>
<evidence type="ECO:0000256" key="1">
    <source>
        <dbReference type="ARBA" id="ARBA00022729"/>
    </source>
</evidence>
<evidence type="ECO:0000256" key="7">
    <source>
        <dbReference type="SAM" id="SignalP"/>
    </source>
</evidence>
<sequence>MVRLSTLGATALLAAAVAADTIVKECGVGIGNCPANKPCCSQYGQCGVGAYCLGGCDPKHSAGLKSCMPAPQCQSKTYKFTDSKSSPILSNTKYLGDPSTADWVADGQPLFSNGVVYLTMAPETVGTVLASTRYVWYGKISATMRTSRGAGVVSAFIMMSDVKDEIDYEWVGVELETSQTNYYWNGIPDYTHSGNITNSNTYSDWHTYTIDWTPDSITWSVDGQVGRVKKKSETYNATSGVFEFPQTPSRVQLSLWPGGLASNGKGTIDWAGGLIKWDGPDIQNSGYYYAQVREVSVECYNPPSGASGNGKTSYQWKDLGAVNTSVVLSNEKTDLASFLATGDKPDKKPEGMSSSTVTSVSTDAAGKATTVVNVVAPTDSSVGTVPGLDGAGFDSGDLSGGHGRGSGGGGGSDGSGSDGSGGGSGTNSNKPATTGWSQSDKATTGNSASDAPRLFLLWGNLVAMVLVGAAMATL</sequence>
<comment type="similarity">
    <text evidence="4">Belongs to the glycosyl hydrolase 16 family. CRH1 subfamily.</text>
</comment>
<evidence type="ECO:0000313" key="9">
    <source>
        <dbReference type="EMBL" id="KAJ6264566.1"/>
    </source>
</evidence>
<feature type="region of interest" description="Disordered" evidence="6">
    <location>
        <begin position="378"/>
        <end position="447"/>
    </location>
</feature>
<feature type="region of interest" description="Disordered" evidence="6">
    <location>
        <begin position="340"/>
        <end position="362"/>
    </location>
</feature>
<dbReference type="FunFam" id="2.60.120.200:FF:000159">
    <property type="entry name" value="Glycosidase"/>
    <property type="match status" value="1"/>
</dbReference>
<evidence type="ECO:0000313" key="10">
    <source>
        <dbReference type="Proteomes" id="UP001221413"/>
    </source>
</evidence>
<feature type="chain" id="PRO_5042152200" evidence="7">
    <location>
        <begin position="20"/>
        <end position="474"/>
    </location>
</feature>
<evidence type="ECO:0000256" key="3">
    <source>
        <dbReference type="ARBA" id="ARBA00023295"/>
    </source>
</evidence>
<dbReference type="PROSITE" id="PS00026">
    <property type="entry name" value="CHIT_BIND_I_1"/>
    <property type="match status" value="1"/>
</dbReference>
<dbReference type="InterPro" id="IPR018371">
    <property type="entry name" value="Chitin-binding_1_CS"/>
</dbReference>
<dbReference type="InterPro" id="IPR013320">
    <property type="entry name" value="ConA-like_dom_sf"/>
</dbReference>
<feature type="compositionally biased region" description="Gly residues" evidence="6">
    <location>
        <begin position="398"/>
        <end position="425"/>
    </location>
</feature>
<dbReference type="Pfam" id="PF00722">
    <property type="entry name" value="Glyco_hydro_16"/>
    <property type="match status" value="1"/>
</dbReference>
<dbReference type="EMBL" id="JAQGDS010000001">
    <property type="protein sequence ID" value="KAJ6264566.1"/>
    <property type="molecule type" value="Genomic_DNA"/>
</dbReference>
<gene>
    <name evidence="9" type="ORF">Dda_0713</name>
</gene>
<evidence type="ECO:0000256" key="5">
    <source>
        <dbReference type="ARBA" id="ARBA00093308"/>
    </source>
</evidence>
<dbReference type="GO" id="GO:0009277">
    <property type="term" value="C:fungal-type cell wall"/>
    <property type="evidence" value="ECO:0007669"/>
    <property type="project" value="TreeGrafter"/>
</dbReference>
<dbReference type="PANTHER" id="PTHR10963:SF22">
    <property type="entry name" value="GLYCOSIDASE CRH2-RELATED"/>
    <property type="match status" value="1"/>
</dbReference>
<dbReference type="GO" id="GO:0016757">
    <property type="term" value="F:glycosyltransferase activity"/>
    <property type="evidence" value="ECO:0007669"/>
    <property type="project" value="TreeGrafter"/>
</dbReference>
<keyword evidence="2" id="KW-0378">Hydrolase</keyword>
<comment type="caution">
    <text evidence="9">The sequence shown here is derived from an EMBL/GenBank/DDBJ whole genome shotgun (WGS) entry which is preliminary data.</text>
</comment>
<dbReference type="Gene3D" id="2.60.120.200">
    <property type="match status" value="1"/>
</dbReference>
<accession>A0AAD6NM92</accession>
<keyword evidence="1 7" id="KW-0732">Signal</keyword>
<protein>
    <submittedName>
        <fullName evidence="9">Beta-glucanase</fullName>
    </submittedName>
</protein>